<dbReference type="STRING" id="4795.A0A225V1W2"/>
<organism evidence="2 3">
    <name type="scientific">Phytophthora megakarya</name>
    <dbReference type="NCBI Taxonomy" id="4795"/>
    <lineage>
        <taxon>Eukaryota</taxon>
        <taxon>Sar</taxon>
        <taxon>Stramenopiles</taxon>
        <taxon>Oomycota</taxon>
        <taxon>Peronosporomycetes</taxon>
        <taxon>Peronosporales</taxon>
        <taxon>Peronosporaceae</taxon>
        <taxon>Phytophthora</taxon>
    </lineage>
</organism>
<name>A0A225V1W2_9STRA</name>
<feature type="region of interest" description="Disordered" evidence="1">
    <location>
        <begin position="1"/>
        <end position="21"/>
    </location>
</feature>
<accession>A0A225V1W2</accession>
<comment type="caution">
    <text evidence="2">The sequence shown here is derived from an EMBL/GenBank/DDBJ whole genome shotgun (WGS) entry which is preliminary data.</text>
</comment>
<evidence type="ECO:0000313" key="3">
    <source>
        <dbReference type="Proteomes" id="UP000198211"/>
    </source>
</evidence>
<dbReference type="AlphaFoldDB" id="A0A225V1W2"/>
<keyword evidence="3" id="KW-1185">Reference proteome</keyword>
<proteinExistence type="predicted"/>
<dbReference type="Proteomes" id="UP000198211">
    <property type="component" value="Unassembled WGS sequence"/>
</dbReference>
<gene>
    <name evidence="2" type="ORF">PHMEG_00030137</name>
</gene>
<evidence type="ECO:0000313" key="2">
    <source>
        <dbReference type="EMBL" id="OWY98957.1"/>
    </source>
</evidence>
<evidence type="ECO:0000256" key="1">
    <source>
        <dbReference type="SAM" id="MobiDB-lite"/>
    </source>
</evidence>
<reference evidence="3" key="1">
    <citation type="submission" date="2017-03" db="EMBL/GenBank/DDBJ databases">
        <title>Phytopthora megakarya and P. palmivora, two closely related causual agents of cacao black pod achieved similar genome size and gene model numbers by different mechanisms.</title>
        <authorList>
            <person name="Ali S."/>
            <person name="Shao J."/>
            <person name="Larry D.J."/>
            <person name="Kronmiller B."/>
            <person name="Shen D."/>
            <person name="Strem M.D."/>
            <person name="Melnick R.L."/>
            <person name="Guiltinan M.J."/>
            <person name="Tyler B.M."/>
            <person name="Meinhardt L.W."/>
            <person name="Bailey B.A."/>
        </authorList>
    </citation>
    <scope>NUCLEOTIDE SEQUENCE [LARGE SCALE GENOMIC DNA]</scope>
    <source>
        <strain evidence="3">zdho120</strain>
    </source>
</reference>
<dbReference type="EMBL" id="NBNE01008917">
    <property type="protein sequence ID" value="OWY98957.1"/>
    <property type="molecule type" value="Genomic_DNA"/>
</dbReference>
<protein>
    <submittedName>
        <fullName evidence="2">Uncharacterized protein</fullName>
    </submittedName>
</protein>
<sequence length="109" mass="12067">MELEESAQATLGRYRDTKGSDRKVSVATIEIYEIAVSDFLINALLTSLKREYTDRGVGSLLSGCCTSSDPVSISRYYMNLNTGPDVRNRMRHLLGHACLIIKALPIVES</sequence>
<dbReference type="OrthoDB" id="120763at2759"/>